<feature type="region of interest" description="Disordered" evidence="1">
    <location>
        <begin position="119"/>
        <end position="143"/>
    </location>
</feature>
<dbReference type="HOGENOM" id="CLU_1807002_0_0_1"/>
<evidence type="ECO:0000313" key="2">
    <source>
        <dbReference type="EMBL" id="KIO01020.1"/>
    </source>
</evidence>
<sequence>MSLPSDDSDHPNKKLEGLVTTVSLRKSKEVKHLQSQSLCILELAWASHAALAAQPKYCHLWICEIDTMHMITVDKYEEAIANLRNADHQIGEVQHVLTGDGMMLSEAKVVLPPIGDDLDDDGDHSSFGGGDSPLASYPPSLDV</sequence>
<evidence type="ECO:0000313" key="3">
    <source>
        <dbReference type="Proteomes" id="UP000054217"/>
    </source>
</evidence>
<dbReference type="AlphaFoldDB" id="A0A0C3NJ54"/>
<organism evidence="2 3">
    <name type="scientific">Pisolithus tinctorius Marx 270</name>
    <dbReference type="NCBI Taxonomy" id="870435"/>
    <lineage>
        <taxon>Eukaryota</taxon>
        <taxon>Fungi</taxon>
        <taxon>Dikarya</taxon>
        <taxon>Basidiomycota</taxon>
        <taxon>Agaricomycotina</taxon>
        <taxon>Agaricomycetes</taxon>
        <taxon>Agaricomycetidae</taxon>
        <taxon>Boletales</taxon>
        <taxon>Sclerodermatineae</taxon>
        <taxon>Pisolithaceae</taxon>
        <taxon>Pisolithus</taxon>
    </lineage>
</organism>
<dbReference type="EMBL" id="KN831991">
    <property type="protein sequence ID" value="KIO01020.1"/>
    <property type="molecule type" value="Genomic_DNA"/>
</dbReference>
<name>A0A0C3NJ54_PISTI</name>
<dbReference type="OrthoDB" id="2692185at2759"/>
<keyword evidence="3" id="KW-1185">Reference proteome</keyword>
<dbReference type="InParanoid" id="A0A0C3NJ54"/>
<proteinExistence type="predicted"/>
<dbReference type="Proteomes" id="UP000054217">
    <property type="component" value="Unassembled WGS sequence"/>
</dbReference>
<evidence type="ECO:0000256" key="1">
    <source>
        <dbReference type="SAM" id="MobiDB-lite"/>
    </source>
</evidence>
<reference evidence="2 3" key="1">
    <citation type="submission" date="2014-04" db="EMBL/GenBank/DDBJ databases">
        <authorList>
            <consortium name="DOE Joint Genome Institute"/>
            <person name="Kuo A."/>
            <person name="Kohler A."/>
            <person name="Costa M.D."/>
            <person name="Nagy L.G."/>
            <person name="Floudas D."/>
            <person name="Copeland A."/>
            <person name="Barry K.W."/>
            <person name="Cichocki N."/>
            <person name="Veneault-Fourrey C."/>
            <person name="LaButti K."/>
            <person name="Lindquist E.A."/>
            <person name="Lipzen A."/>
            <person name="Lundell T."/>
            <person name="Morin E."/>
            <person name="Murat C."/>
            <person name="Sun H."/>
            <person name="Tunlid A."/>
            <person name="Henrissat B."/>
            <person name="Grigoriev I.V."/>
            <person name="Hibbett D.S."/>
            <person name="Martin F."/>
            <person name="Nordberg H.P."/>
            <person name="Cantor M.N."/>
            <person name="Hua S.X."/>
        </authorList>
    </citation>
    <scope>NUCLEOTIDE SEQUENCE [LARGE SCALE GENOMIC DNA]</scope>
    <source>
        <strain evidence="2 3">Marx 270</strain>
    </source>
</reference>
<gene>
    <name evidence="2" type="ORF">M404DRAFT_29003</name>
</gene>
<protein>
    <submittedName>
        <fullName evidence="2">Uncharacterized protein</fullName>
    </submittedName>
</protein>
<accession>A0A0C3NJ54</accession>
<reference evidence="3" key="2">
    <citation type="submission" date="2015-01" db="EMBL/GenBank/DDBJ databases">
        <title>Evolutionary Origins and Diversification of the Mycorrhizal Mutualists.</title>
        <authorList>
            <consortium name="DOE Joint Genome Institute"/>
            <consortium name="Mycorrhizal Genomics Consortium"/>
            <person name="Kohler A."/>
            <person name="Kuo A."/>
            <person name="Nagy L.G."/>
            <person name="Floudas D."/>
            <person name="Copeland A."/>
            <person name="Barry K.W."/>
            <person name="Cichocki N."/>
            <person name="Veneault-Fourrey C."/>
            <person name="LaButti K."/>
            <person name="Lindquist E.A."/>
            <person name="Lipzen A."/>
            <person name="Lundell T."/>
            <person name="Morin E."/>
            <person name="Murat C."/>
            <person name="Riley R."/>
            <person name="Ohm R."/>
            <person name="Sun H."/>
            <person name="Tunlid A."/>
            <person name="Henrissat B."/>
            <person name="Grigoriev I.V."/>
            <person name="Hibbett D.S."/>
            <person name="Martin F."/>
        </authorList>
    </citation>
    <scope>NUCLEOTIDE SEQUENCE [LARGE SCALE GENOMIC DNA]</scope>
    <source>
        <strain evidence="3">Marx 270</strain>
    </source>
</reference>